<dbReference type="InterPro" id="IPR011659">
    <property type="entry name" value="WD40"/>
</dbReference>
<dbReference type="InterPro" id="IPR011042">
    <property type="entry name" value="6-blade_b-propeller_TolB-like"/>
</dbReference>
<dbReference type="InterPro" id="IPR050330">
    <property type="entry name" value="Bact_OuterMem_StrucFunc"/>
</dbReference>
<dbReference type="PROSITE" id="PS51123">
    <property type="entry name" value="OMPA_2"/>
    <property type="match status" value="1"/>
</dbReference>
<dbReference type="Pfam" id="PF00691">
    <property type="entry name" value="OmpA"/>
    <property type="match status" value="1"/>
</dbReference>
<dbReference type="Pfam" id="PF07676">
    <property type="entry name" value="PD40"/>
    <property type="match status" value="3"/>
</dbReference>
<dbReference type="PANTHER" id="PTHR30329:SF21">
    <property type="entry name" value="LIPOPROTEIN YIAD-RELATED"/>
    <property type="match status" value="1"/>
</dbReference>
<reference evidence="4 5" key="1">
    <citation type="submission" date="2021-05" db="EMBL/GenBank/DDBJ databases">
        <title>Comparative genomic studies on the polysaccharide-degrading batcterial strains of the Flammeovirga genus.</title>
        <authorList>
            <person name="Zewei F."/>
            <person name="Zheng Z."/>
            <person name="Yu L."/>
            <person name="Ruyue G."/>
            <person name="Yanhong M."/>
            <person name="Yuanyuan C."/>
            <person name="Jingyan G."/>
            <person name="Wenjun H."/>
        </authorList>
    </citation>
    <scope>NUCLEOTIDE SEQUENCE [LARGE SCALE GENOMIC DNA]</scope>
    <source>
        <strain evidence="4 5">YS10</strain>
    </source>
</reference>
<dbReference type="SUPFAM" id="SSF103088">
    <property type="entry name" value="OmpA-like"/>
    <property type="match status" value="2"/>
</dbReference>
<protein>
    <submittedName>
        <fullName evidence="4">PD40 domain-containing protein</fullName>
    </submittedName>
</protein>
<dbReference type="SUPFAM" id="SSF82171">
    <property type="entry name" value="DPP6 N-terminal domain-like"/>
    <property type="match status" value="1"/>
</dbReference>
<dbReference type="Gene3D" id="2.120.10.30">
    <property type="entry name" value="TolB, C-terminal domain"/>
    <property type="match status" value="2"/>
</dbReference>
<name>A0ABX8GR53_9BACT</name>
<accession>A0ABX8GR53</accession>
<dbReference type="PANTHER" id="PTHR30329">
    <property type="entry name" value="STATOR ELEMENT OF FLAGELLAR MOTOR COMPLEX"/>
    <property type="match status" value="1"/>
</dbReference>
<sequence length="912" mass="104632">MKSYPIINLIFLLLLCYNVSAQEKQTSGKVKKQLKEAETYLKLEEYHFVEEEMMEAVKIAPTDLLCQYYLGISVFNSPTKNRVDALSHFELTYQKDNNFRQINYWLGKNYQLLHEFKKAEEFYKKEKDLFTSLSEDQLKEKKKLPGYVNYSIAELDRFIDQCKRGNNFMAEVDDKLLLNLSLANTYLPDITPIITVDGQRLYFTSHRQDISSHHELDPHDQLPYQDVFYMDRREDGFWGTPKEFKEINTDEHDAAIALSSDGKQLFLYRSVGASTNNPGDIYEVHNNNGTWTEPQPVSAPINSAAMETHMSMSSDGNVIIFTSNREGEGAQGMQDLYILRKLPNGDWAMPQNMGDKINTPLNEESPYIHPNGRTLYFSSQGHNSIGGYDIFRVDIDLKSGTLGELEQLKYPVNSASDDLFYVMSSDGSESYFSSVREEGMGGYDIYCVKNNEHNRRKVLFLTAKVKTSDNRKVKANVKLINIKTQEVEKEEVILSQDGKIEWMHRCAGDYGIEITAEDYMFKSDRIDFDTFKEPTVTLDITYNLQRFDLNKSEPLFNIYFDESEINMSTSRSELQSFKDFTDNYPNYSFEIVGHSDFEDSKSKLVQEFESKTKTMETLEALSTLGMSKENLVSENIGYGSKFPLYTSSSSTHWKNNRMEYIIRPKGYRKIVSRASDCSAVSYDKTSYDFVNDNESILASLLSELKQCAYLELVVTHDGSQKGLDRANEILKYFEDNGINREQLSTKVKVGSNVTVNLRYIQDQVAEDGYVNYDPTHDNEEVAMVAGNPTPISNNEDLAFEARIENLTIQFPFGSETFDAKENAILVEIKDYLKLNPSKSLQITGHTDSTGPEVYNDYLGLQRAKSIAFFFKDIENPNRITVKSKGELEPIASNATREGRYENRRIQFKFNVK</sequence>
<dbReference type="InterPro" id="IPR036737">
    <property type="entry name" value="OmpA-like_sf"/>
</dbReference>
<dbReference type="Proteomes" id="UP000682802">
    <property type="component" value="Chromosome 1"/>
</dbReference>
<dbReference type="InterPro" id="IPR006665">
    <property type="entry name" value="OmpA-like"/>
</dbReference>
<evidence type="ECO:0000259" key="3">
    <source>
        <dbReference type="PROSITE" id="PS51123"/>
    </source>
</evidence>
<evidence type="ECO:0000256" key="1">
    <source>
        <dbReference type="PROSITE-ProRule" id="PRU00473"/>
    </source>
</evidence>
<dbReference type="EMBL" id="CP076128">
    <property type="protein sequence ID" value="QWG05894.1"/>
    <property type="molecule type" value="Genomic_DNA"/>
</dbReference>
<gene>
    <name evidence="4" type="ORF">KM029_10970</name>
</gene>
<keyword evidence="5" id="KW-1185">Reference proteome</keyword>
<evidence type="ECO:0000313" key="5">
    <source>
        <dbReference type="Proteomes" id="UP000682802"/>
    </source>
</evidence>
<dbReference type="Gene3D" id="3.30.1330.60">
    <property type="entry name" value="OmpA-like domain"/>
    <property type="match status" value="2"/>
</dbReference>
<feature type="signal peptide" evidence="2">
    <location>
        <begin position="1"/>
        <end position="21"/>
    </location>
</feature>
<proteinExistence type="predicted"/>
<keyword evidence="2" id="KW-0732">Signal</keyword>
<dbReference type="RefSeq" id="WP_144073323.1">
    <property type="nucleotide sequence ID" value="NZ_CP076128.1"/>
</dbReference>
<dbReference type="InterPro" id="IPR011990">
    <property type="entry name" value="TPR-like_helical_dom_sf"/>
</dbReference>
<dbReference type="CDD" id="cd07185">
    <property type="entry name" value="OmpA_C-like"/>
    <property type="match status" value="1"/>
</dbReference>
<evidence type="ECO:0000256" key="2">
    <source>
        <dbReference type="SAM" id="SignalP"/>
    </source>
</evidence>
<dbReference type="Gene3D" id="1.25.40.10">
    <property type="entry name" value="Tetratricopeptide repeat domain"/>
    <property type="match status" value="1"/>
</dbReference>
<keyword evidence="1" id="KW-0472">Membrane</keyword>
<organism evidence="4 5">
    <name type="scientific">Flammeovirga kamogawensis</name>
    <dbReference type="NCBI Taxonomy" id="373891"/>
    <lineage>
        <taxon>Bacteria</taxon>
        <taxon>Pseudomonadati</taxon>
        <taxon>Bacteroidota</taxon>
        <taxon>Cytophagia</taxon>
        <taxon>Cytophagales</taxon>
        <taxon>Flammeovirgaceae</taxon>
        <taxon>Flammeovirga</taxon>
    </lineage>
</organism>
<feature type="domain" description="OmpA-like" evidence="3">
    <location>
        <begin position="797"/>
        <end position="912"/>
    </location>
</feature>
<evidence type="ECO:0000313" key="4">
    <source>
        <dbReference type="EMBL" id="QWG05894.1"/>
    </source>
</evidence>
<dbReference type="SUPFAM" id="SSF48452">
    <property type="entry name" value="TPR-like"/>
    <property type="match status" value="1"/>
</dbReference>
<feature type="chain" id="PRO_5046602299" evidence="2">
    <location>
        <begin position="22"/>
        <end position="912"/>
    </location>
</feature>